<evidence type="ECO:0000313" key="1">
    <source>
        <dbReference type="EMBL" id="QJA58685.1"/>
    </source>
</evidence>
<dbReference type="EMBL" id="MT141335">
    <property type="protein sequence ID" value="QJA58685.1"/>
    <property type="molecule type" value="Genomic_DNA"/>
</dbReference>
<name>A0A6M3IN18_9ZZZZ</name>
<proteinExistence type="predicted"/>
<accession>A0A6M3IN18</accession>
<gene>
    <name evidence="1" type="ORF">MM415B01418_0009</name>
</gene>
<reference evidence="1" key="1">
    <citation type="submission" date="2020-03" db="EMBL/GenBank/DDBJ databases">
        <title>The deep terrestrial virosphere.</title>
        <authorList>
            <person name="Holmfeldt K."/>
            <person name="Nilsson E."/>
            <person name="Simone D."/>
            <person name="Lopez-Fernandez M."/>
            <person name="Wu X."/>
            <person name="de Brujin I."/>
            <person name="Lundin D."/>
            <person name="Andersson A."/>
            <person name="Bertilsson S."/>
            <person name="Dopson M."/>
        </authorList>
    </citation>
    <scope>NUCLEOTIDE SEQUENCE</scope>
    <source>
        <strain evidence="1">MM415B01418</strain>
    </source>
</reference>
<protein>
    <submittedName>
        <fullName evidence="1">Uncharacterized protein</fullName>
    </submittedName>
</protein>
<organism evidence="1">
    <name type="scientific">viral metagenome</name>
    <dbReference type="NCBI Taxonomy" id="1070528"/>
    <lineage>
        <taxon>unclassified sequences</taxon>
        <taxon>metagenomes</taxon>
        <taxon>organismal metagenomes</taxon>
    </lineage>
</organism>
<dbReference type="AlphaFoldDB" id="A0A6M3IN18"/>
<sequence length="143" mass="15020">MKTALLLIALALPLGAQTILVDGRDVPISLTVPAQEALYQSVLARRAAYVDSASSAIVARLDSIHADVLDSASIVIRADLIDDVYVRVTIPQTDSLLVTARAEWISSGALRVKGDTLRASGKTADHGLTQLLADYKLRAAGGG</sequence>